<dbReference type="SUPFAM" id="SSF103473">
    <property type="entry name" value="MFS general substrate transporter"/>
    <property type="match status" value="1"/>
</dbReference>
<dbReference type="InterPro" id="IPR036259">
    <property type="entry name" value="MFS_trans_sf"/>
</dbReference>
<accession>A0A5B8STN5</accession>
<evidence type="ECO:0000256" key="1">
    <source>
        <dbReference type="ARBA" id="ARBA00004141"/>
    </source>
</evidence>
<dbReference type="InterPro" id="IPR011701">
    <property type="entry name" value="MFS"/>
</dbReference>
<feature type="transmembrane region" description="Helical" evidence="6">
    <location>
        <begin position="494"/>
        <end position="515"/>
    </location>
</feature>
<dbReference type="Proteomes" id="UP000321272">
    <property type="component" value="Chromosome"/>
</dbReference>
<comment type="similarity">
    <text evidence="2">Belongs to the major facilitator superfamily. Nitrate/nitrite porter (TC 2.A.1.8) family.</text>
</comment>
<feature type="transmembrane region" description="Helical" evidence="6">
    <location>
        <begin position="428"/>
        <end position="447"/>
    </location>
</feature>
<evidence type="ECO:0000313" key="8">
    <source>
        <dbReference type="Proteomes" id="UP000321272"/>
    </source>
</evidence>
<feature type="transmembrane region" description="Helical" evidence="6">
    <location>
        <begin position="265"/>
        <end position="285"/>
    </location>
</feature>
<feature type="transmembrane region" description="Helical" evidence="6">
    <location>
        <begin position="390"/>
        <end position="408"/>
    </location>
</feature>
<evidence type="ECO:0000256" key="2">
    <source>
        <dbReference type="ARBA" id="ARBA00008432"/>
    </source>
</evidence>
<dbReference type="Gene3D" id="1.20.1250.20">
    <property type="entry name" value="MFS general substrate transporter like domains"/>
    <property type="match status" value="2"/>
</dbReference>
<keyword evidence="3 6" id="KW-0812">Transmembrane</keyword>
<feature type="transmembrane region" description="Helical" evidence="6">
    <location>
        <begin position="362"/>
        <end position="383"/>
    </location>
</feature>
<comment type="subcellular location">
    <subcellularLocation>
        <location evidence="1">Membrane</location>
        <topology evidence="1">Multi-pass membrane protein</topology>
    </subcellularLocation>
</comment>
<keyword evidence="5 6" id="KW-0472">Membrane</keyword>
<feature type="transmembrane region" description="Helical" evidence="6">
    <location>
        <begin position="328"/>
        <end position="350"/>
    </location>
</feature>
<dbReference type="PANTHER" id="PTHR23515">
    <property type="entry name" value="HIGH-AFFINITY NITRATE TRANSPORTER 2.3"/>
    <property type="match status" value="1"/>
</dbReference>
<feature type="transmembrane region" description="Helical" evidence="6">
    <location>
        <begin position="468"/>
        <end position="488"/>
    </location>
</feature>
<evidence type="ECO:0000256" key="3">
    <source>
        <dbReference type="ARBA" id="ARBA00022692"/>
    </source>
</evidence>
<keyword evidence="8" id="KW-1185">Reference proteome</keyword>
<organism evidence="7 8">
    <name type="scientific">Pistricoccus aurantiacus</name>
    <dbReference type="NCBI Taxonomy" id="1883414"/>
    <lineage>
        <taxon>Bacteria</taxon>
        <taxon>Pseudomonadati</taxon>
        <taxon>Pseudomonadota</taxon>
        <taxon>Gammaproteobacteria</taxon>
        <taxon>Oceanospirillales</taxon>
        <taxon>Halomonadaceae</taxon>
        <taxon>Pistricoccus</taxon>
    </lineage>
</organism>
<dbReference type="EMBL" id="CP042382">
    <property type="protein sequence ID" value="QEA40532.1"/>
    <property type="molecule type" value="Genomic_DNA"/>
</dbReference>
<evidence type="ECO:0000256" key="6">
    <source>
        <dbReference type="SAM" id="Phobius"/>
    </source>
</evidence>
<gene>
    <name evidence="7" type="ORF">FGL86_16565</name>
</gene>
<sequence>MVTMMLITAMAVIASSDATMRATRERCSSFIGTESLSISPSGAVFHKQIHITLPGHRRTLKAYLQRITPDALLTLGADVVRIYRVTPRVRHPMSLAPQAHLSTSTNGYQPLVVVLLSPLAFALVFACWTLFAVLGMELKRTLGFDEFDFALLLATPMLTAALASLPQARLARWIGGRRVMLGCLLLICPFLWWISVAEHYLEFLLAGGGLGLGAGSLAAGLVYVAAWGPRGRIGLALGLYGAGTLGAGLSYWLLPLVSQAYGWRLAPRLYLLLVLLVALLLWLFAEDETGEETKPSSSDDSGSSSSRRRWRRWLAGLMPPTGWQLWRLALYYSFFYGAFVALALWLPSYLAAQYQLTLQQSALWALLFILAGGLGQILGGMLADWRDFRALRWWVSAWVLICLFLLSYPPFSIQIQGVHGEVAFSVSTPLWAFDSLLVLMGLAMGVGKGSLMRLIHRDHGDNMARVGGLALALGGLFAGVLPMVFVLGNEWIGIRSAGFMFLYGALVVCMLVMLWDHASGQS</sequence>
<evidence type="ECO:0000313" key="7">
    <source>
        <dbReference type="EMBL" id="QEA40532.1"/>
    </source>
</evidence>
<keyword evidence="4 6" id="KW-1133">Transmembrane helix</keyword>
<proteinExistence type="inferred from homology"/>
<evidence type="ECO:0000256" key="5">
    <source>
        <dbReference type="ARBA" id="ARBA00023136"/>
    </source>
</evidence>
<dbReference type="GO" id="GO:0016020">
    <property type="term" value="C:membrane"/>
    <property type="evidence" value="ECO:0007669"/>
    <property type="project" value="UniProtKB-SubCell"/>
</dbReference>
<feature type="transmembrane region" description="Helical" evidence="6">
    <location>
        <begin position="179"/>
        <end position="197"/>
    </location>
</feature>
<evidence type="ECO:0000256" key="4">
    <source>
        <dbReference type="ARBA" id="ARBA00022989"/>
    </source>
</evidence>
<reference evidence="7 8" key="1">
    <citation type="submission" date="2019-06" db="EMBL/GenBank/DDBJ databases">
        <title>Genome analyses of bacteria isolated from kimchi.</title>
        <authorList>
            <person name="Lee S."/>
            <person name="Ahn S."/>
            <person name="Roh S."/>
        </authorList>
    </citation>
    <scope>NUCLEOTIDE SEQUENCE [LARGE SCALE GENOMIC DNA]</scope>
    <source>
        <strain evidence="7 8">CBA4606</strain>
    </source>
</reference>
<dbReference type="KEGG" id="paur:FGL86_16565"/>
<dbReference type="InterPro" id="IPR044772">
    <property type="entry name" value="NO3_transporter"/>
</dbReference>
<dbReference type="OrthoDB" id="9771451at2"/>
<dbReference type="AlphaFoldDB" id="A0A5B8STN5"/>
<feature type="transmembrane region" description="Helical" evidence="6">
    <location>
        <begin position="203"/>
        <end position="226"/>
    </location>
</feature>
<feature type="transmembrane region" description="Helical" evidence="6">
    <location>
        <begin position="233"/>
        <end position="253"/>
    </location>
</feature>
<name>A0A5B8STN5_9GAMM</name>
<feature type="transmembrane region" description="Helical" evidence="6">
    <location>
        <begin position="111"/>
        <end position="134"/>
    </location>
</feature>
<dbReference type="Pfam" id="PF07690">
    <property type="entry name" value="MFS_1"/>
    <property type="match status" value="1"/>
</dbReference>
<protein>
    <submittedName>
        <fullName evidence="7">NarK/NasA family nitrate transporter</fullName>
    </submittedName>
</protein>
<dbReference type="GO" id="GO:0015112">
    <property type="term" value="F:nitrate transmembrane transporter activity"/>
    <property type="evidence" value="ECO:0007669"/>
    <property type="project" value="InterPro"/>
</dbReference>